<evidence type="ECO:0000313" key="8">
    <source>
        <dbReference type="EMBL" id="QCV57352.1"/>
    </source>
</evidence>
<dbReference type="InterPro" id="IPR036576">
    <property type="entry name" value="WRKY_dom_sf"/>
</dbReference>
<accession>A0A4P9Q299</accession>
<evidence type="ECO:0000256" key="5">
    <source>
        <dbReference type="ARBA" id="ARBA00023242"/>
    </source>
</evidence>
<sequence length="274" mass="30478">MSFTDYSFHGSMDNYSSLSPLQMISASIEGDPKLNSSSVSSSSTEGGAGGSNDHRKEKDQQVQGSEDNHLGAEDSTSKKGGKGKKKVEKKKEPRVAFMTKSEIDQLEDGYRWRKYGQKAVKNSPYPRSYYRCTTQKCTVKKRVERSFEDPSTVITTYEGQHNHQIPVTLRGHLSTATGIFSHPLLSSTTPTSLLFPQHHQNLFLHTNNGFGRGNIGSLGYNTNNHNATPVQSSALSSDVGYRPHDLTHLMRQQQIHDHGLLQDLVPSFILKQEP</sequence>
<evidence type="ECO:0000259" key="7">
    <source>
        <dbReference type="PROSITE" id="PS50811"/>
    </source>
</evidence>
<feature type="domain" description="WRKY" evidence="7">
    <location>
        <begin position="101"/>
        <end position="166"/>
    </location>
</feature>
<keyword evidence="5" id="KW-0539">Nucleus</keyword>
<dbReference type="PANTHER" id="PTHR31221:SF358">
    <property type="entry name" value="WRKY TRANSCRIPTION FACTOR 71"/>
    <property type="match status" value="1"/>
</dbReference>
<dbReference type="GO" id="GO:0003700">
    <property type="term" value="F:DNA-binding transcription factor activity"/>
    <property type="evidence" value="ECO:0007669"/>
    <property type="project" value="InterPro"/>
</dbReference>
<evidence type="ECO:0000256" key="6">
    <source>
        <dbReference type="SAM" id="MobiDB-lite"/>
    </source>
</evidence>
<feature type="compositionally biased region" description="Basic and acidic residues" evidence="6">
    <location>
        <begin position="52"/>
        <end position="77"/>
    </location>
</feature>
<evidence type="ECO:0000256" key="4">
    <source>
        <dbReference type="ARBA" id="ARBA00023163"/>
    </source>
</evidence>
<feature type="compositionally biased region" description="Basic residues" evidence="6">
    <location>
        <begin position="79"/>
        <end position="88"/>
    </location>
</feature>
<keyword evidence="4" id="KW-0804">Transcription</keyword>
<evidence type="ECO:0000256" key="2">
    <source>
        <dbReference type="ARBA" id="ARBA00023015"/>
    </source>
</evidence>
<comment type="subcellular location">
    <subcellularLocation>
        <location evidence="1">Nucleus</location>
    </subcellularLocation>
</comment>
<protein>
    <submittedName>
        <fullName evidence="8">WRKY transcription factor</fullName>
    </submittedName>
</protein>
<dbReference type="InterPro" id="IPR044810">
    <property type="entry name" value="WRKY_plant"/>
</dbReference>
<dbReference type="SMART" id="SM00774">
    <property type="entry name" value="WRKY"/>
    <property type="match status" value="1"/>
</dbReference>
<dbReference type="AlphaFoldDB" id="A0A4P9Q299"/>
<dbReference type="InterPro" id="IPR003657">
    <property type="entry name" value="WRKY_dom"/>
</dbReference>
<proteinExistence type="evidence at transcript level"/>
<dbReference type="EMBL" id="MK161345">
    <property type="protein sequence ID" value="QCV57352.1"/>
    <property type="molecule type" value="mRNA"/>
</dbReference>
<evidence type="ECO:0000256" key="1">
    <source>
        <dbReference type="ARBA" id="ARBA00004123"/>
    </source>
</evidence>
<dbReference type="SUPFAM" id="SSF118290">
    <property type="entry name" value="WRKY DNA-binding domain"/>
    <property type="match status" value="1"/>
</dbReference>
<dbReference type="PROSITE" id="PS50811">
    <property type="entry name" value="WRKY"/>
    <property type="match status" value="1"/>
</dbReference>
<dbReference type="Pfam" id="PF03106">
    <property type="entry name" value="WRKY"/>
    <property type="match status" value="1"/>
</dbReference>
<name>A0A4P9Q299_FAGTA</name>
<keyword evidence="2" id="KW-0805">Transcription regulation</keyword>
<keyword evidence="3" id="KW-0238">DNA-binding</keyword>
<reference evidence="8" key="1">
    <citation type="submission" date="2018-11" db="EMBL/GenBank/DDBJ databases">
        <authorList>
            <person name="Xia H."/>
        </authorList>
    </citation>
    <scope>NUCLEOTIDE SEQUENCE</scope>
    <source>
        <strain evidence="8">FtPinG0008726200.01</strain>
    </source>
</reference>
<dbReference type="GO" id="GO:0043565">
    <property type="term" value="F:sequence-specific DNA binding"/>
    <property type="evidence" value="ECO:0007669"/>
    <property type="project" value="InterPro"/>
</dbReference>
<dbReference type="GO" id="GO:0005634">
    <property type="term" value="C:nucleus"/>
    <property type="evidence" value="ECO:0007669"/>
    <property type="project" value="UniProtKB-SubCell"/>
</dbReference>
<evidence type="ECO:0000256" key="3">
    <source>
        <dbReference type="ARBA" id="ARBA00023125"/>
    </source>
</evidence>
<dbReference type="PANTHER" id="PTHR31221">
    <property type="entry name" value="WRKY TRANSCRIPTION FACTOR PROTEIN 1-RELATED"/>
    <property type="match status" value="1"/>
</dbReference>
<organism evidence="8">
    <name type="scientific">Fagopyrum tataricum</name>
    <name type="common">Tartarian buckwheat</name>
    <name type="synonym">Polygonum tataricum</name>
    <dbReference type="NCBI Taxonomy" id="62330"/>
    <lineage>
        <taxon>Eukaryota</taxon>
        <taxon>Viridiplantae</taxon>
        <taxon>Streptophyta</taxon>
        <taxon>Embryophyta</taxon>
        <taxon>Tracheophyta</taxon>
        <taxon>Spermatophyta</taxon>
        <taxon>Magnoliopsida</taxon>
        <taxon>eudicotyledons</taxon>
        <taxon>Gunneridae</taxon>
        <taxon>Pentapetalae</taxon>
        <taxon>Caryophyllales</taxon>
        <taxon>Polygonaceae</taxon>
        <taxon>Polygonoideae</taxon>
        <taxon>Fagopyreae</taxon>
        <taxon>Fagopyrum</taxon>
    </lineage>
</organism>
<feature type="region of interest" description="Disordered" evidence="6">
    <location>
        <begin position="29"/>
        <end position="93"/>
    </location>
</feature>
<dbReference type="FunFam" id="2.20.25.80:FF:000003">
    <property type="entry name" value="WRKY transcription factor 57"/>
    <property type="match status" value="1"/>
</dbReference>
<dbReference type="Gene3D" id="2.20.25.80">
    <property type="entry name" value="WRKY domain"/>
    <property type="match status" value="1"/>
</dbReference>
<feature type="compositionally biased region" description="Low complexity" evidence="6">
    <location>
        <begin position="36"/>
        <end position="45"/>
    </location>
</feature>